<name>A0A6J7WXF6_9CAUD</name>
<accession>A0A6J7WXF6</accession>
<proteinExistence type="predicted"/>
<dbReference type="EMBL" id="LR798288">
    <property type="protein sequence ID" value="CAB5221392.1"/>
    <property type="molecule type" value="Genomic_DNA"/>
</dbReference>
<organism evidence="1">
    <name type="scientific">uncultured Caudovirales phage</name>
    <dbReference type="NCBI Taxonomy" id="2100421"/>
    <lineage>
        <taxon>Viruses</taxon>
        <taxon>Duplodnaviria</taxon>
        <taxon>Heunggongvirae</taxon>
        <taxon>Uroviricota</taxon>
        <taxon>Caudoviricetes</taxon>
        <taxon>Peduoviridae</taxon>
        <taxon>Maltschvirus</taxon>
        <taxon>Maltschvirus maltsch</taxon>
    </lineage>
</organism>
<gene>
    <name evidence="1" type="ORF">UFOVP247_154</name>
</gene>
<sequence length="120" mass="13604">MTMHLLPVYYTTTSTKKSKKKRAPSSSLAKHEAWIAKMTSGKPIDKKVADQKWRDEYMNMLKAHKTEYNSAGMNYGSTPKPEPKVYTGTRLMGIATMHKSNMVPVFSSQDAEDISKMRRG</sequence>
<evidence type="ECO:0000313" key="1">
    <source>
        <dbReference type="EMBL" id="CAB5221392.1"/>
    </source>
</evidence>
<reference evidence="1" key="1">
    <citation type="submission" date="2020-05" db="EMBL/GenBank/DDBJ databases">
        <authorList>
            <person name="Chiriac C."/>
            <person name="Salcher M."/>
            <person name="Ghai R."/>
            <person name="Kavagutti S V."/>
        </authorList>
    </citation>
    <scope>NUCLEOTIDE SEQUENCE</scope>
</reference>
<protein>
    <submittedName>
        <fullName evidence="1">Uncharacterized protein</fullName>
    </submittedName>
</protein>